<dbReference type="InterPro" id="IPR052336">
    <property type="entry name" value="MlaD_Phospholipid_Transporter"/>
</dbReference>
<keyword evidence="2" id="KW-1133">Transmembrane helix</keyword>
<sequence>MRTRRPTRSTRRRDTPPPLPTAAGGLAVIALLAFLGWQALRVYNGVPARNYSRVYVSTPQVGNLLSHDPVRVAGARVGQVLGRDIGPDGNPRVELQIEPGTSLPADTKVAVRGAGLLGARYVELIPGKSTETVAEDATIKGTEASYTFGLPETLDTFDKQTRGELRNMLGGLGQGFLANGEKLNDGIHAAGTRAEPFGVFAAEVLKREGAAGRLVPALDAAVAPLDRNRGKLGELMPAASAAVEPFIDRREEMRATLDEAPPALNALTPGLSEGERLVVSLRGAATAVNRTLPKAPAGLRSLTGLLKEGQEPLKRTDALLKEVPDAVPGALRITSSLSPVLTPLKNALQDASPPLKTIAEYRCDVVNFGTTMRSMTGFSQPGPTGPIGQAQAFRLQLLLPISAEPLGITDTTGFSTRDTAQSSGPCKFLAKPYVQFDGGTGR</sequence>
<organism evidence="4">
    <name type="scientific">Paraconexibacter sp. AEG42_29</name>
    <dbReference type="NCBI Taxonomy" id="2997339"/>
    <lineage>
        <taxon>Bacteria</taxon>
        <taxon>Bacillati</taxon>
        <taxon>Actinomycetota</taxon>
        <taxon>Thermoleophilia</taxon>
        <taxon>Solirubrobacterales</taxon>
        <taxon>Paraconexibacteraceae</taxon>
        <taxon>Paraconexibacter</taxon>
    </lineage>
</organism>
<accession>A0AAU7B1E6</accession>
<feature type="domain" description="Mce/MlaD" evidence="3">
    <location>
        <begin position="51"/>
        <end position="127"/>
    </location>
</feature>
<name>A0AAU7B1E6_9ACTN</name>
<protein>
    <recommendedName>
        <fullName evidence="3">Mce/MlaD domain-containing protein</fullName>
    </recommendedName>
</protein>
<dbReference type="PANTHER" id="PTHR33371">
    <property type="entry name" value="INTERMEMBRANE PHOSPHOLIPID TRANSPORT SYSTEM BINDING PROTEIN MLAD-RELATED"/>
    <property type="match status" value="1"/>
</dbReference>
<dbReference type="KEGG" id="parq:DSM112329_04583"/>
<feature type="transmembrane region" description="Helical" evidence="2">
    <location>
        <begin position="21"/>
        <end position="40"/>
    </location>
</feature>
<dbReference type="InterPro" id="IPR003399">
    <property type="entry name" value="Mce/MlaD"/>
</dbReference>
<reference evidence="4" key="1">
    <citation type="submission" date="2022-12" db="EMBL/GenBank/DDBJ databases">
        <title>Paraconexibacter alkalitolerans sp. nov. and Baekduia alba sp. nov., isolated from soil and emended description of the genera Paraconexibacter (Chun et al., 2020) and Baekduia (An et al., 2020).</title>
        <authorList>
            <person name="Vieira S."/>
            <person name="Huber K.J."/>
            <person name="Geppert A."/>
            <person name="Wolf J."/>
            <person name="Neumann-Schaal M."/>
            <person name="Muesken M."/>
            <person name="Overmann J."/>
        </authorList>
    </citation>
    <scope>NUCLEOTIDE SEQUENCE</scope>
    <source>
        <strain evidence="4">AEG42_29</strain>
    </source>
</reference>
<evidence type="ECO:0000259" key="3">
    <source>
        <dbReference type="Pfam" id="PF02470"/>
    </source>
</evidence>
<evidence type="ECO:0000256" key="1">
    <source>
        <dbReference type="SAM" id="MobiDB-lite"/>
    </source>
</evidence>
<keyword evidence="2" id="KW-0812">Transmembrane</keyword>
<feature type="compositionally biased region" description="Basic residues" evidence="1">
    <location>
        <begin position="1"/>
        <end position="11"/>
    </location>
</feature>
<evidence type="ECO:0000256" key="2">
    <source>
        <dbReference type="SAM" id="Phobius"/>
    </source>
</evidence>
<gene>
    <name evidence="4" type="ORF">DSM112329_04583</name>
</gene>
<keyword evidence="2" id="KW-0472">Membrane</keyword>
<dbReference type="RefSeq" id="WP_354698885.1">
    <property type="nucleotide sequence ID" value="NZ_CP114014.1"/>
</dbReference>
<dbReference type="EMBL" id="CP114014">
    <property type="protein sequence ID" value="XAY07695.1"/>
    <property type="molecule type" value="Genomic_DNA"/>
</dbReference>
<feature type="region of interest" description="Disordered" evidence="1">
    <location>
        <begin position="1"/>
        <end position="20"/>
    </location>
</feature>
<dbReference type="AlphaFoldDB" id="A0AAU7B1E6"/>
<evidence type="ECO:0000313" key="4">
    <source>
        <dbReference type="EMBL" id="XAY07695.1"/>
    </source>
</evidence>
<dbReference type="PANTHER" id="PTHR33371:SF4">
    <property type="entry name" value="INTERMEMBRANE PHOSPHOLIPID TRANSPORT SYSTEM BINDING PROTEIN MLAD"/>
    <property type="match status" value="1"/>
</dbReference>
<proteinExistence type="predicted"/>
<dbReference type="Pfam" id="PF02470">
    <property type="entry name" value="MlaD"/>
    <property type="match status" value="1"/>
</dbReference>